<name>A0ABQ3XS07_9ACTN</name>
<reference evidence="2 3" key="1">
    <citation type="submission" date="2021-01" db="EMBL/GenBank/DDBJ databases">
        <title>Whole genome shotgun sequence of Actinoplanes couchii NBRC 106145.</title>
        <authorList>
            <person name="Komaki H."/>
            <person name="Tamura T."/>
        </authorList>
    </citation>
    <scope>NUCLEOTIDE SEQUENCE [LARGE SCALE GENOMIC DNA]</scope>
    <source>
        <strain evidence="2 3">NBRC 106145</strain>
    </source>
</reference>
<dbReference type="InterPro" id="IPR020843">
    <property type="entry name" value="ER"/>
</dbReference>
<dbReference type="PANTHER" id="PTHR44013:SF1">
    <property type="entry name" value="ZINC-TYPE ALCOHOL DEHYDROGENASE-LIKE PROTEIN C16A3.02C"/>
    <property type="match status" value="1"/>
</dbReference>
<keyword evidence="3" id="KW-1185">Reference proteome</keyword>
<comment type="caution">
    <text evidence="2">The sequence shown here is derived from an EMBL/GenBank/DDBJ whole genome shotgun (WGS) entry which is preliminary data.</text>
</comment>
<dbReference type="CDD" id="cd08267">
    <property type="entry name" value="MDR1"/>
    <property type="match status" value="1"/>
</dbReference>
<dbReference type="InterPro" id="IPR036291">
    <property type="entry name" value="NAD(P)-bd_dom_sf"/>
</dbReference>
<dbReference type="Proteomes" id="UP000612282">
    <property type="component" value="Unassembled WGS sequence"/>
</dbReference>
<dbReference type="InterPro" id="IPR052733">
    <property type="entry name" value="Chloroplast_QOR"/>
</dbReference>
<evidence type="ECO:0000313" key="3">
    <source>
        <dbReference type="Proteomes" id="UP000612282"/>
    </source>
</evidence>
<accession>A0ABQ3XS07</accession>
<dbReference type="SUPFAM" id="SSF50129">
    <property type="entry name" value="GroES-like"/>
    <property type="match status" value="1"/>
</dbReference>
<dbReference type="InterPro" id="IPR013154">
    <property type="entry name" value="ADH-like_N"/>
</dbReference>
<organism evidence="2 3">
    <name type="scientific">Actinoplanes couchii</name>
    <dbReference type="NCBI Taxonomy" id="403638"/>
    <lineage>
        <taxon>Bacteria</taxon>
        <taxon>Bacillati</taxon>
        <taxon>Actinomycetota</taxon>
        <taxon>Actinomycetes</taxon>
        <taxon>Micromonosporales</taxon>
        <taxon>Micromonosporaceae</taxon>
        <taxon>Actinoplanes</taxon>
    </lineage>
</organism>
<dbReference type="PANTHER" id="PTHR44013">
    <property type="entry name" value="ZINC-TYPE ALCOHOL DEHYDROGENASE-LIKE PROTEIN C16A3.02C"/>
    <property type="match status" value="1"/>
</dbReference>
<dbReference type="Pfam" id="PF08240">
    <property type="entry name" value="ADH_N"/>
    <property type="match status" value="1"/>
</dbReference>
<dbReference type="SUPFAM" id="SSF51735">
    <property type="entry name" value="NAD(P)-binding Rossmann-fold domains"/>
    <property type="match status" value="1"/>
</dbReference>
<proteinExistence type="predicted"/>
<protein>
    <submittedName>
        <fullName evidence="2">Oxidoreductase</fullName>
    </submittedName>
</protein>
<sequence length="297" mass="30519">MLRPVDIPEPVAQRGQVLVRVHAAGVHPVELDVRAGKLRRVLRGPLPRGIGADFTGVIEAVGDGVDPARAGERAWGVMPHLTVGSTAELVAVPAPLVTPAPASISLTEAAALPAAGTTILRALTGKIPVGEGTRLLVRGAAGGAGVLAVQLGRKLGAHVTALARAEHLGLVSGLGADVALDYRTTEVAGLGTFDVVLDLVGKDFGAYRKVVKPGGRLIALAMDPDHLVRSFVSTLRPGIVAFTNNPGTAELTALTRAVDDGVLRPVVAEVLAMQDAAQAHRRLEHGGVAGRIVLELS</sequence>
<gene>
    <name evidence="2" type="ORF">Aco03nite_096540</name>
</gene>
<dbReference type="SMART" id="SM00829">
    <property type="entry name" value="PKS_ER"/>
    <property type="match status" value="1"/>
</dbReference>
<dbReference type="EMBL" id="BOMG01000122">
    <property type="protein sequence ID" value="GID61250.1"/>
    <property type="molecule type" value="Genomic_DNA"/>
</dbReference>
<evidence type="ECO:0000259" key="1">
    <source>
        <dbReference type="SMART" id="SM00829"/>
    </source>
</evidence>
<dbReference type="Gene3D" id="3.40.50.720">
    <property type="entry name" value="NAD(P)-binding Rossmann-like Domain"/>
    <property type="match status" value="1"/>
</dbReference>
<feature type="domain" description="Enoyl reductase (ER)" evidence="1">
    <location>
        <begin position="1"/>
        <end position="294"/>
    </location>
</feature>
<dbReference type="Pfam" id="PF13602">
    <property type="entry name" value="ADH_zinc_N_2"/>
    <property type="match status" value="1"/>
</dbReference>
<dbReference type="InterPro" id="IPR011032">
    <property type="entry name" value="GroES-like_sf"/>
</dbReference>
<dbReference type="Gene3D" id="3.90.180.10">
    <property type="entry name" value="Medium-chain alcohol dehydrogenases, catalytic domain"/>
    <property type="match status" value="1"/>
</dbReference>
<evidence type="ECO:0000313" key="2">
    <source>
        <dbReference type="EMBL" id="GID61250.1"/>
    </source>
</evidence>